<feature type="chain" id="PRO_5038805371" description="DUF218 domain-containing protein" evidence="1">
    <location>
        <begin position="22"/>
        <end position="342"/>
    </location>
</feature>
<dbReference type="PANTHER" id="PTHR30336:SF4">
    <property type="entry name" value="ENVELOPE BIOGENESIS FACTOR ELYC"/>
    <property type="match status" value="1"/>
</dbReference>
<dbReference type="GO" id="GO:0005886">
    <property type="term" value="C:plasma membrane"/>
    <property type="evidence" value="ECO:0007669"/>
    <property type="project" value="TreeGrafter"/>
</dbReference>
<protein>
    <recommendedName>
        <fullName evidence="2">DUF218 domain-containing protein</fullName>
    </recommendedName>
</protein>
<keyword evidence="1" id="KW-0732">Signal</keyword>
<dbReference type="Gene3D" id="3.40.50.620">
    <property type="entry name" value="HUPs"/>
    <property type="match status" value="1"/>
</dbReference>
<dbReference type="InterPro" id="IPR014729">
    <property type="entry name" value="Rossmann-like_a/b/a_fold"/>
</dbReference>
<dbReference type="PANTHER" id="PTHR30336">
    <property type="entry name" value="INNER MEMBRANE PROTEIN, PROBABLE PERMEASE"/>
    <property type="match status" value="1"/>
</dbReference>
<evidence type="ECO:0000313" key="3">
    <source>
        <dbReference type="EMBL" id="AEF40478.1"/>
    </source>
</evidence>
<dbReference type="InterPro" id="IPR003848">
    <property type="entry name" value="DUF218"/>
</dbReference>
<dbReference type="Proteomes" id="UP000009235">
    <property type="component" value="Chromosome"/>
</dbReference>
<dbReference type="Pfam" id="PF02698">
    <property type="entry name" value="DUF218"/>
    <property type="match status" value="1"/>
</dbReference>
<accession>F6EP12</accession>
<feature type="signal peptide" evidence="1">
    <location>
        <begin position="1"/>
        <end position="21"/>
    </location>
</feature>
<dbReference type="GO" id="GO:0000270">
    <property type="term" value="P:peptidoglycan metabolic process"/>
    <property type="evidence" value="ECO:0007669"/>
    <property type="project" value="TreeGrafter"/>
</dbReference>
<dbReference type="CDD" id="cd06259">
    <property type="entry name" value="YdcF-like"/>
    <property type="match status" value="1"/>
</dbReference>
<proteinExistence type="predicted"/>
<dbReference type="STRING" id="443218.AS9A_2029"/>
<dbReference type="AlphaFoldDB" id="F6EP12"/>
<organism evidence="3 4">
    <name type="scientific">Hoyosella subflava (strain DSM 45089 / JCM 17490 / NBRC 109087 / DQS3-9A1)</name>
    <name type="common">Amycolicicoccus subflavus</name>
    <dbReference type="NCBI Taxonomy" id="443218"/>
    <lineage>
        <taxon>Bacteria</taxon>
        <taxon>Bacillati</taxon>
        <taxon>Actinomycetota</taxon>
        <taxon>Actinomycetes</taxon>
        <taxon>Mycobacteriales</taxon>
        <taxon>Hoyosellaceae</taxon>
        <taxon>Hoyosella</taxon>
    </lineage>
</organism>
<dbReference type="eggNOG" id="COG1434">
    <property type="taxonomic scope" value="Bacteria"/>
</dbReference>
<evidence type="ECO:0000259" key="2">
    <source>
        <dbReference type="Pfam" id="PF02698"/>
    </source>
</evidence>
<dbReference type="HOGENOM" id="CLU_061359_0_0_11"/>
<evidence type="ECO:0000313" key="4">
    <source>
        <dbReference type="Proteomes" id="UP000009235"/>
    </source>
</evidence>
<reference evidence="3 4" key="1">
    <citation type="journal article" date="2011" name="J. Bacteriol.">
        <title>Complete genome sequence of Amycolicicoccus subflavus DQS3-9A1T, an actinomycete isolated from crude oil-polluted soil.</title>
        <authorList>
            <person name="Cai M."/>
            <person name="Chen W.M."/>
            <person name="Nie Y."/>
            <person name="Chi C.Q."/>
            <person name="Wang Y.N."/>
            <person name="Tang Y.Q."/>
            <person name="Li G.Y."/>
            <person name="Wu X.L."/>
        </authorList>
    </citation>
    <scope>NUCLEOTIDE SEQUENCE [LARGE SCALE GENOMIC DNA]</scope>
    <source>
        <strain evidence="4">DSM 45089 / DQS3-9A1</strain>
    </source>
</reference>
<name>F6EP12_HOYSD</name>
<keyword evidence="4" id="KW-1185">Reference proteome</keyword>
<sequence>MAKVGLVTVSAVACAALGGNATSTLPPAGSANVVHVSTEMDAAGLYNRAQVKFAAHDAAGGLADLKSMLAMTSSDADALALQAIWSEQIEDAAARDAALSRLSDINPAAALTARNVIDGVNAAAQIVPSTQTVAAPSSPTAIVILGYGLRDDGTMAAELVNRLQAGLRQAHATPDIPVFVTGGVPKRGITEAAAMKAWLLVHGVAESRITTEDRSTSTVTNAQYTTELLRQRGIAEAILVTSPSHIRRAAANFASAGTRVTGAVTTATDLDKYLTPYTREQQAGIRLEATRAAGIPVTKTGSAQPDPGGGALPGAADFAGLSDVVGRFLDLIMESSGSLSAQ</sequence>
<dbReference type="RefSeq" id="WP_013806827.1">
    <property type="nucleotide sequence ID" value="NC_015564.1"/>
</dbReference>
<evidence type="ECO:0000256" key="1">
    <source>
        <dbReference type="SAM" id="SignalP"/>
    </source>
</evidence>
<dbReference type="GO" id="GO:0043164">
    <property type="term" value="P:Gram-negative-bacterium-type cell wall biogenesis"/>
    <property type="evidence" value="ECO:0007669"/>
    <property type="project" value="TreeGrafter"/>
</dbReference>
<gene>
    <name evidence="3" type="ordered locus">AS9A_2029</name>
</gene>
<feature type="domain" description="DUF218" evidence="2">
    <location>
        <begin position="141"/>
        <end position="272"/>
    </location>
</feature>
<dbReference type="EMBL" id="CP002786">
    <property type="protein sequence ID" value="AEF40478.1"/>
    <property type="molecule type" value="Genomic_DNA"/>
</dbReference>
<dbReference type="KEGG" id="asd:AS9A_2029"/>
<dbReference type="InterPro" id="IPR051599">
    <property type="entry name" value="Cell_Envelope_Assoc"/>
</dbReference>